<keyword evidence="1" id="KW-0805">Transcription regulation</keyword>
<evidence type="ECO:0000259" key="4">
    <source>
        <dbReference type="PROSITE" id="PS50932"/>
    </source>
</evidence>
<protein>
    <submittedName>
        <fullName evidence="5">LacI family transcriptional regulator</fullName>
    </submittedName>
</protein>
<dbReference type="SMART" id="SM00354">
    <property type="entry name" value="HTH_LACI"/>
    <property type="match status" value="1"/>
</dbReference>
<dbReference type="GO" id="GO:0000976">
    <property type="term" value="F:transcription cis-regulatory region binding"/>
    <property type="evidence" value="ECO:0007669"/>
    <property type="project" value="TreeGrafter"/>
</dbReference>
<dbReference type="CDD" id="cd01392">
    <property type="entry name" value="HTH_LacI"/>
    <property type="match status" value="1"/>
</dbReference>
<dbReference type="GO" id="GO:0003700">
    <property type="term" value="F:DNA-binding transcription factor activity"/>
    <property type="evidence" value="ECO:0007669"/>
    <property type="project" value="TreeGrafter"/>
</dbReference>
<dbReference type="AlphaFoldDB" id="A0A5P2HCA2"/>
<dbReference type="CDD" id="cd06281">
    <property type="entry name" value="PBP1_LacI-like"/>
    <property type="match status" value="1"/>
</dbReference>
<dbReference type="Pfam" id="PF00356">
    <property type="entry name" value="LacI"/>
    <property type="match status" value="1"/>
</dbReference>
<dbReference type="SUPFAM" id="SSF47413">
    <property type="entry name" value="lambda repressor-like DNA-binding domains"/>
    <property type="match status" value="1"/>
</dbReference>
<evidence type="ECO:0000256" key="3">
    <source>
        <dbReference type="ARBA" id="ARBA00023163"/>
    </source>
</evidence>
<dbReference type="Pfam" id="PF13377">
    <property type="entry name" value="Peripla_BP_3"/>
    <property type="match status" value="1"/>
</dbReference>
<dbReference type="Gene3D" id="1.10.260.40">
    <property type="entry name" value="lambda repressor-like DNA-binding domains"/>
    <property type="match status" value="1"/>
</dbReference>
<dbReference type="Gene3D" id="3.40.50.2300">
    <property type="match status" value="2"/>
</dbReference>
<evidence type="ECO:0000256" key="2">
    <source>
        <dbReference type="ARBA" id="ARBA00023125"/>
    </source>
</evidence>
<accession>A0A5P2HCA2</accession>
<dbReference type="EMBL" id="CP044067">
    <property type="protein sequence ID" value="QET05887.1"/>
    <property type="molecule type" value="Genomic_DNA"/>
</dbReference>
<evidence type="ECO:0000313" key="6">
    <source>
        <dbReference type="Proteomes" id="UP000322822"/>
    </source>
</evidence>
<dbReference type="InterPro" id="IPR000843">
    <property type="entry name" value="HTH_LacI"/>
</dbReference>
<dbReference type="InterPro" id="IPR028082">
    <property type="entry name" value="Peripla_BP_I"/>
</dbReference>
<dbReference type="RefSeq" id="WP_150376488.1">
    <property type="nucleotide sequence ID" value="NZ_CP044067.1"/>
</dbReference>
<dbReference type="PROSITE" id="PS50932">
    <property type="entry name" value="HTH_LACI_2"/>
    <property type="match status" value="1"/>
</dbReference>
<proteinExistence type="predicted"/>
<dbReference type="SUPFAM" id="SSF53822">
    <property type="entry name" value="Periplasmic binding protein-like I"/>
    <property type="match status" value="1"/>
</dbReference>
<evidence type="ECO:0000256" key="1">
    <source>
        <dbReference type="ARBA" id="ARBA00023015"/>
    </source>
</evidence>
<feature type="domain" description="HTH lacI-type" evidence="4">
    <location>
        <begin position="5"/>
        <end position="59"/>
    </location>
</feature>
<dbReference type="PANTHER" id="PTHR30146">
    <property type="entry name" value="LACI-RELATED TRANSCRIPTIONAL REPRESSOR"/>
    <property type="match status" value="1"/>
</dbReference>
<keyword evidence="2" id="KW-0238">DNA-binding</keyword>
<reference evidence="5 6" key="1">
    <citation type="submission" date="2019-09" db="EMBL/GenBank/DDBJ databases">
        <title>FDA dAtabase for Regulatory Grade micrObial Sequences (FDA-ARGOS): Supporting development and validation of Infectious Disease Dx tests.</title>
        <authorList>
            <person name="Sciortino C."/>
            <person name="Tallon L."/>
            <person name="Sadzewicz L."/>
            <person name="Vavikolanu K."/>
            <person name="Mehta A."/>
            <person name="Aluvathingal J."/>
            <person name="Nadendla S."/>
            <person name="Nandy P."/>
            <person name="Geyer C."/>
            <person name="Yan Y."/>
            <person name="Sichtig H."/>
        </authorList>
    </citation>
    <scope>NUCLEOTIDE SEQUENCE [LARGE SCALE GENOMIC DNA]</scope>
    <source>
        <strain evidence="5 6">FDAARGOS_664</strain>
    </source>
</reference>
<dbReference type="PRINTS" id="PR00036">
    <property type="entry name" value="HTHLACI"/>
</dbReference>
<name>A0A5P2HCA2_9BURK</name>
<organism evidence="5 6">
    <name type="scientific">Cupriavidus pauculus</name>
    <dbReference type="NCBI Taxonomy" id="82633"/>
    <lineage>
        <taxon>Bacteria</taxon>
        <taxon>Pseudomonadati</taxon>
        <taxon>Pseudomonadota</taxon>
        <taxon>Betaproteobacteria</taxon>
        <taxon>Burkholderiales</taxon>
        <taxon>Burkholderiaceae</taxon>
        <taxon>Cupriavidus</taxon>
    </lineage>
</organism>
<evidence type="ECO:0000313" key="5">
    <source>
        <dbReference type="EMBL" id="QET05887.1"/>
    </source>
</evidence>
<dbReference type="InterPro" id="IPR046335">
    <property type="entry name" value="LacI/GalR-like_sensor"/>
</dbReference>
<dbReference type="OrthoDB" id="8770794at2"/>
<dbReference type="PANTHER" id="PTHR30146:SF138">
    <property type="entry name" value="TRANSCRIPTIONAL REGULATORY PROTEIN"/>
    <property type="match status" value="1"/>
</dbReference>
<sequence>MTKRVTVHDVARAAGVAIATVSRVANGVPTVAEDVRARVQAAIDELGWKPSMAAQSMRGVSARMVGFIFSDIRNPIYSSMVKGAESVLTEQGYMLMVASSDGSSERELALLDLFRQRGADGVIFAVQDESNSKVLAKVRSGSLPVVLLERELDAQVNAVGADHLRGTRQAAEYLISLGHRRIAMITGGRGNRVARDRLLGLQQAHEQAGLPVDPKLLRLDGFSADYAYRETQMLLGLSDPPTAIIGLGTPLLSGLLPAIRINNLRVPEDVSLIVSNDSELAQLATPPVSVIRYDAHALGDEAARILLRQLKGEIQPERTRIQIPTELVLRGSCAPPRTRR</sequence>
<dbReference type="Proteomes" id="UP000322822">
    <property type="component" value="Chromosome 2"/>
</dbReference>
<gene>
    <name evidence="5" type="ORF">FOB72_28475</name>
</gene>
<dbReference type="InterPro" id="IPR010982">
    <property type="entry name" value="Lambda_DNA-bd_dom_sf"/>
</dbReference>
<keyword evidence="3" id="KW-0804">Transcription</keyword>